<accession>A0A6L8VDX9</accession>
<dbReference type="CDD" id="cd20294">
    <property type="entry name" value="cupin_KduI_N"/>
    <property type="match status" value="1"/>
</dbReference>
<keyword evidence="6 7" id="KW-0413">Isomerase</keyword>
<comment type="catalytic activity">
    <reaction evidence="1 7">
        <text>5-dehydro-4-deoxy-D-glucuronate = 3-deoxy-D-glycero-2,5-hexodiulosonate</text>
        <dbReference type="Rhea" id="RHEA:23896"/>
        <dbReference type="ChEBI" id="CHEBI:17117"/>
        <dbReference type="ChEBI" id="CHEBI:29071"/>
        <dbReference type="EC" id="5.3.1.17"/>
    </reaction>
</comment>
<dbReference type="GO" id="GO:0045490">
    <property type="term" value="P:pectin catabolic process"/>
    <property type="evidence" value="ECO:0007669"/>
    <property type="project" value="UniProtKB-UniRule"/>
</dbReference>
<comment type="cofactor">
    <cofactor evidence="7">
        <name>Zn(2+)</name>
        <dbReference type="ChEBI" id="CHEBI:29105"/>
    </cofactor>
    <text evidence="7">Binds 1 zinc ion per subunit.</text>
</comment>
<dbReference type="InterPro" id="IPR011051">
    <property type="entry name" value="RmlC_Cupin_sf"/>
</dbReference>
<evidence type="ECO:0000256" key="5">
    <source>
        <dbReference type="ARBA" id="ARBA00022833"/>
    </source>
</evidence>
<dbReference type="HAMAP" id="MF_00687">
    <property type="entry name" value="KduI"/>
    <property type="match status" value="1"/>
</dbReference>
<comment type="caution">
    <text evidence="8">The sequence shown here is derived from an EMBL/GenBank/DDBJ whole genome shotgun (WGS) entry which is preliminary data.</text>
</comment>
<evidence type="ECO:0000313" key="8">
    <source>
        <dbReference type="EMBL" id="MZQ88453.1"/>
    </source>
</evidence>
<keyword evidence="4 7" id="KW-0479">Metal-binding</keyword>
<evidence type="ECO:0000256" key="6">
    <source>
        <dbReference type="ARBA" id="ARBA00023235"/>
    </source>
</evidence>
<feature type="binding site" evidence="7">
    <location>
        <position position="198"/>
    </location>
    <ligand>
        <name>Zn(2+)</name>
        <dbReference type="ChEBI" id="CHEBI:29105"/>
    </ligand>
</feature>
<dbReference type="CDD" id="cd20491">
    <property type="entry name" value="cupin_KduI_C"/>
    <property type="match status" value="1"/>
</dbReference>
<dbReference type="EC" id="5.3.1.17" evidence="7"/>
<gene>
    <name evidence="7 8" type="primary">kduI</name>
    <name evidence="8" type="ORF">GS660_05000</name>
</gene>
<dbReference type="NCBIfam" id="NF002091">
    <property type="entry name" value="PRK00924.1"/>
    <property type="match status" value="1"/>
</dbReference>
<keyword evidence="9" id="KW-1185">Reference proteome</keyword>
<dbReference type="OrthoDB" id="9770644at2"/>
<dbReference type="Gene3D" id="2.60.120.520">
    <property type="entry name" value="pectin degrading enzyme 5-keto 4- deoxyuronate isomerase, domain 1"/>
    <property type="match status" value="1"/>
</dbReference>
<dbReference type="GO" id="GO:0008270">
    <property type="term" value="F:zinc ion binding"/>
    <property type="evidence" value="ECO:0007669"/>
    <property type="project" value="UniProtKB-UniRule"/>
</dbReference>
<feature type="binding site" evidence="7">
    <location>
        <position position="247"/>
    </location>
    <ligand>
        <name>Zn(2+)</name>
        <dbReference type="ChEBI" id="CHEBI:29105"/>
    </ligand>
</feature>
<evidence type="ECO:0000256" key="2">
    <source>
        <dbReference type="ARBA" id="ARBA00005148"/>
    </source>
</evidence>
<dbReference type="SUPFAM" id="SSF51182">
    <property type="entry name" value="RmlC-like cupins"/>
    <property type="match status" value="1"/>
</dbReference>
<dbReference type="GO" id="GO:0019698">
    <property type="term" value="P:D-galacturonate catabolic process"/>
    <property type="evidence" value="ECO:0007669"/>
    <property type="project" value="TreeGrafter"/>
</dbReference>
<protein>
    <recommendedName>
        <fullName evidence="7">4-deoxy-L-threo-5-hexosulose-uronate ketol-isomerase</fullName>
        <ecNumber evidence="7">5.3.1.17</ecNumber>
    </recommendedName>
    <alternativeName>
        <fullName evidence="7">5-keto-4-deoxyuronate isomerase</fullName>
    </alternativeName>
    <alternativeName>
        <fullName evidence="7">DKI isomerase</fullName>
    </alternativeName>
</protein>
<evidence type="ECO:0000313" key="9">
    <source>
        <dbReference type="Proteomes" id="UP000477083"/>
    </source>
</evidence>
<evidence type="ECO:0000256" key="7">
    <source>
        <dbReference type="HAMAP-Rule" id="MF_00687"/>
    </source>
</evidence>
<dbReference type="GO" id="GO:0042840">
    <property type="term" value="P:D-glucuronate catabolic process"/>
    <property type="evidence" value="ECO:0007669"/>
    <property type="project" value="TreeGrafter"/>
</dbReference>
<dbReference type="Proteomes" id="UP000477083">
    <property type="component" value="Unassembled WGS sequence"/>
</dbReference>
<sequence length="280" mass="30853">MTDAIEIRHNIHPEMARAMDSEALRRHFRIEALFVPGAVRMTYSHIDRLVVAGVVPLADPLPLPTPRAIGQARFFDAREGGVINIGGPGRVVVDGQTYPLAGDAALYISRGAGEVSLSSDDAADPAQFYMVSTPAHKELQTQIVDGARANRLELGAQETANRRTIFQFLHPEVIETCQLTMGLTRLHPGSVWNTMPAHTHDRRSEVYLYFGLPEGQRVFHLMGEPDQTRHIVMANGEAVLSPSWSIHSGAGTSAYAFIWAMAGDNKDFADMDQLRIEDLK</sequence>
<dbReference type="PIRSF" id="PIRSF006625">
    <property type="entry name" value="KduI"/>
    <property type="match status" value="1"/>
</dbReference>
<dbReference type="EMBL" id="WWNR01000003">
    <property type="protein sequence ID" value="MZQ88453.1"/>
    <property type="molecule type" value="Genomic_DNA"/>
</dbReference>
<dbReference type="InterPro" id="IPR014710">
    <property type="entry name" value="RmlC-like_jellyroll"/>
</dbReference>
<organism evidence="8 9">
    <name type="scientific">Frigidibacter albus</name>
    <dbReference type="NCBI Taxonomy" id="1465486"/>
    <lineage>
        <taxon>Bacteria</taxon>
        <taxon>Pseudomonadati</taxon>
        <taxon>Pseudomonadota</taxon>
        <taxon>Alphaproteobacteria</taxon>
        <taxon>Rhodobacterales</taxon>
        <taxon>Paracoccaceae</taxon>
        <taxon>Frigidibacter</taxon>
    </lineage>
</organism>
<dbReference type="GO" id="GO:0008697">
    <property type="term" value="F:4-deoxy-L-threo-5-hexosulose-uronate ketol-isomerase activity"/>
    <property type="evidence" value="ECO:0007669"/>
    <property type="project" value="UniProtKB-UniRule"/>
</dbReference>
<dbReference type="UniPathway" id="UPA00545">
    <property type="reaction ID" value="UER00826"/>
</dbReference>
<dbReference type="InterPro" id="IPR027449">
    <property type="entry name" value="KduI_N"/>
</dbReference>
<evidence type="ECO:0000256" key="3">
    <source>
        <dbReference type="ARBA" id="ARBA00008086"/>
    </source>
</evidence>
<reference evidence="8 9" key="1">
    <citation type="submission" date="2020-01" db="EMBL/GenBank/DDBJ databases">
        <title>Frigidibacter albus SP32T (=CGMCC 1.13995T).</title>
        <authorList>
            <person name="Liao X."/>
        </authorList>
    </citation>
    <scope>NUCLEOTIDE SEQUENCE [LARGE SCALE GENOMIC DNA]</scope>
    <source>
        <strain evidence="8 9">SP32</strain>
    </source>
</reference>
<dbReference type="InterPro" id="IPR007045">
    <property type="entry name" value="KduI"/>
</dbReference>
<dbReference type="AlphaFoldDB" id="A0A6L8VDX9"/>
<dbReference type="PANTHER" id="PTHR38461:SF1">
    <property type="entry name" value="4-DEOXY-L-THREO-5-HEXOSULOSE-URONATE KETOL-ISOMERASE"/>
    <property type="match status" value="1"/>
</dbReference>
<name>A0A6L8VDX9_9RHOB</name>
<keyword evidence="5 7" id="KW-0862">Zinc</keyword>
<evidence type="ECO:0000256" key="4">
    <source>
        <dbReference type="ARBA" id="ARBA00022723"/>
    </source>
</evidence>
<comment type="pathway">
    <text evidence="2 7">Glycan metabolism; pectin degradation; 2-dehydro-3-deoxy-D-gluconate from pectin: step 4/5.</text>
</comment>
<proteinExistence type="inferred from homology"/>
<comment type="function">
    <text evidence="7">Catalyzes the isomerization of 5-dehydro-4-deoxy-D-glucuronate to 3-deoxy-D-glycero-2,5-hexodiulosonate.</text>
</comment>
<dbReference type="Pfam" id="PF04962">
    <property type="entry name" value="KduI"/>
    <property type="match status" value="1"/>
</dbReference>
<dbReference type="PANTHER" id="PTHR38461">
    <property type="entry name" value="4-DEOXY-L-THREO-5-HEXOSULOSE-URONATE KETOL-ISOMERASE"/>
    <property type="match status" value="1"/>
</dbReference>
<comment type="similarity">
    <text evidence="3 7">Belongs to the KduI family.</text>
</comment>
<dbReference type="Gene3D" id="2.60.120.10">
    <property type="entry name" value="Jelly Rolls"/>
    <property type="match status" value="1"/>
</dbReference>
<evidence type="ECO:0000256" key="1">
    <source>
        <dbReference type="ARBA" id="ARBA00000552"/>
    </source>
</evidence>
<dbReference type="RefSeq" id="WP_161344092.1">
    <property type="nucleotide sequence ID" value="NZ_BMGW01000003.1"/>
</dbReference>
<feature type="binding site" evidence="7">
    <location>
        <position position="200"/>
    </location>
    <ligand>
        <name>Zn(2+)</name>
        <dbReference type="ChEBI" id="CHEBI:29105"/>
    </ligand>
</feature>
<dbReference type="InterPro" id="IPR021120">
    <property type="entry name" value="KduI/IolB_isomerase"/>
</dbReference>
<feature type="binding site" evidence="7">
    <location>
        <position position="205"/>
    </location>
    <ligand>
        <name>Zn(2+)</name>
        <dbReference type="ChEBI" id="CHEBI:29105"/>
    </ligand>
</feature>